<keyword evidence="4" id="KW-0963">Cytoplasm</keyword>
<sequence length="464" mass="52010">MKFCHITAPTVCLSEQNRCARNCFQCPICCNTLAVMASQEITPISSSAPNSSTYFLACNVCRWNSQEIGMVFEKPTSLASQLQKNEKALPDVQEFDHLKEHFDKHLRVNAAPPSLSSLLSFSSSGNINKFIGGGGSNIYSELHHSANELHHQQVQRKLDDITTYEASVQVPNKDVITRESLMGLRNMDRISTLVQRCTQLHDQPYQVDQLYPQRIHLCVKRSKRCRTCRHILIKPEQKAQTTRFKIKLVAMNHIPTITIINIGTASEAQQQQQPLVLNPGIATQFALKFTNPLYEEISVTLATPQLVGRTPSFDQAPLDNSPPSAVNGCVTILSPHFTVNAYNETIEYDDEMDHLGGHDPKIPSASWTTGIYEKRSNSTSVIIEAIPKKPGEFKFPLLVTCNYRSDEDRMDISSGDIDQDEIDNVDMDSSLNGSRKANSSIRMDDEKTKHYSFWCLVDLGEVCS</sequence>
<organism evidence="15 16">
    <name type="scientific">Absidia repens</name>
    <dbReference type="NCBI Taxonomy" id="90262"/>
    <lineage>
        <taxon>Eukaryota</taxon>
        <taxon>Fungi</taxon>
        <taxon>Fungi incertae sedis</taxon>
        <taxon>Mucoromycota</taxon>
        <taxon>Mucoromycotina</taxon>
        <taxon>Mucoromycetes</taxon>
        <taxon>Mucorales</taxon>
        <taxon>Cunninghamellaceae</taxon>
        <taxon>Absidia</taxon>
    </lineage>
</organism>
<evidence type="ECO:0000256" key="7">
    <source>
        <dbReference type="ARBA" id="ARBA00022843"/>
    </source>
</evidence>
<dbReference type="PANTHER" id="PTHR13034">
    <property type="entry name" value="DYNACTIN P62 SUBUNIT"/>
    <property type="match status" value="1"/>
</dbReference>
<evidence type="ECO:0000313" key="15">
    <source>
        <dbReference type="EMBL" id="ORZ10525.1"/>
    </source>
</evidence>
<evidence type="ECO:0000256" key="13">
    <source>
        <dbReference type="ARBA" id="ARBA00093507"/>
    </source>
</evidence>
<comment type="similarity">
    <text evidence="11">Belongs to the dynactin subunit 4 family.</text>
</comment>
<keyword evidence="10" id="KW-0206">Cytoskeleton</keyword>
<dbReference type="AlphaFoldDB" id="A0A1X2I6P7"/>
<evidence type="ECO:0000256" key="14">
    <source>
        <dbReference type="SAM" id="MobiDB-lite"/>
    </source>
</evidence>
<dbReference type="Proteomes" id="UP000193560">
    <property type="component" value="Unassembled WGS sequence"/>
</dbReference>
<keyword evidence="8" id="KW-0007">Acetylation</keyword>
<evidence type="ECO:0000256" key="5">
    <source>
        <dbReference type="ARBA" id="ARBA00022499"/>
    </source>
</evidence>
<dbReference type="GO" id="GO:0001725">
    <property type="term" value="C:stress fiber"/>
    <property type="evidence" value="ECO:0007669"/>
    <property type="project" value="UniProtKB-SubCell"/>
</dbReference>
<evidence type="ECO:0000256" key="8">
    <source>
        <dbReference type="ARBA" id="ARBA00022990"/>
    </source>
</evidence>
<dbReference type="GO" id="GO:0005869">
    <property type="term" value="C:dynactin complex"/>
    <property type="evidence" value="ECO:0007669"/>
    <property type="project" value="InterPro"/>
</dbReference>
<feature type="region of interest" description="Disordered" evidence="14">
    <location>
        <begin position="410"/>
        <end position="441"/>
    </location>
</feature>
<evidence type="ECO:0000256" key="11">
    <source>
        <dbReference type="ARBA" id="ARBA00034776"/>
    </source>
</evidence>
<reference evidence="15 16" key="1">
    <citation type="submission" date="2016-07" db="EMBL/GenBank/DDBJ databases">
        <title>Pervasive Adenine N6-methylation of Active Genes in Fungi.</title>
        <authorList>
            <consortium name="DOE Joint Genome Institute"/>
            <person name="Mondo S.J."/>
            <person name="Dannebaum R.O."/>
            <person name="Kuo R.C."/>
            <person name="Labutti K."/>
            <person name="Haridas S."/>
            <person name="Kuo A."/>
            <person name="Salamov A."/>
            <person name="Ahrendt S.R."/>
            <person name="Lipzen A."/>
            <person name="Sullivan W."/>
            <person name="Andreopoulos W.B."/>
            <person name="Clum A."/>
            <person name="Lindquist E."/>
            <person name="Daum C."/>
            <person name="Ramamoorthy G.K."/>
            <person name="Gryganskyi A."/>
            <person name="Culley D."/>
            <person name="Magnuson J.K."/>
            <person name="James T.Y."/>
            <person name="O'Malley M.A."/>
            <person name="Stajich J.E."/>
            <person name="Spatafora J.W."/>
            <person name="Visel A."/>
            <person name="Grigoriev I.V."/>
        </authorList>
    </citation>
    <scope>NUCLEOTIDE SEQUENCE [LARGE SCALE GENOMIC DNA]</scope>
    <source>
        <strain evidence="15 16">NRRL 1336</strain>
    </source>
</reference>
<evidence type="ECO:0000313" key="16">
    <source>
        <dbReference type="Proteomes" id="UP000193560"/>
    </source>
</evidence>
<comment type="subunit">
    <text evidence="13">Subunit of dynactin, a multiprotein complex part of a tripartite complex with dynein and a adapter, such as BICDL1, BICD2 or HOOK3. The dynactin complex is built around ACTR1A/ACTB filament and consists of an actin-related filament composed of a shoulder domain, a pointed end and a barbed end. Its length is defined by its flexible shoulder domain. The soulder is composed of 2 DCTN1 subunits, 4 DCTN2 and 2 DCTN3. The 4 DCNT2 (via N-terminus) bind the ACTR1A filament and act as molecular rulers to determine the length. The pointed end is important for binding dynein-dynactin cargo adapters. Consists of 4 subunits: ACTR10, DCNT4, DCTN5 and DCTN6. The barbed end is composed of a CAPZA1:CAPZB heterodimers, which binds ACTR1A/ACTB filament and dynactin and stabilizes dynactin. Interacts with ATP7B, but not ATP7A, in a copper-dependent manner. Interacts with ANK2; this interaction is required for localization at costameres. Interacts with N4BP2L1.</text>
</comment>
<dbReference type="InterPro" id="IPR008603">
    <property type="entry name" value="DCTN4"/>
</dbReference>
<evidence type="ECO:0000256" key="2">
    <source>
        <dbReference type="ARBA" id="ARBA00004529"/>
    </source>
</evidence>
<evidence type="ECO:0000256" key="12">
    <source>
        <dbReference type="ARBA" id="ARBA00034864"/>
    </source>
</evidence>
<protein>
    <recommendedName>
        <fullName evidence="12">Dynactin subunit 4</fullName>
    </recommendedName>
</protein>
<keyword evidence="5" id="KW-1017">Isopeptide bond</keyword>
<comment type="subcellular location">
    <subcellularLocation>
        <location evidence="1">Cytoplasm</location>
        <location evidence="1">Cytoskeleton</location>
        <location evidence="1">Microtubule organizing center</location>
        <location evidence="1">Centrosome</location>
    </subcellularLocation>
    <subcellularLocation>
        <location evidence="2">Cytoplasm</location>
        <location evidence="2">Cytoskeleton</location>
        <location evidence="2">Stress fiber</location>
    </subcellularLocation>
    <subcellularLocation>
        <location evidence="3">Cytoplasm</location>
        <location evidence="3">Myofibril</location>
    </subcellularLocation>
</comment>
<dbReference type="PANTHER" id="PTHR13034:SF2">
    <property type="entry name" value="DYNACTIN SUBUNIT 4"/>
    <property type="match status" value="1"/>
</dbReference>
<feature type="compositionally biased region" description="Acidic residues" evidence="14">
    <location>
        <begin position="417"/>
        <end position="426"/>
    </location>
</feature>
<evidence type="ECO:0000256" key="9">
    <source>
        <dbReference type="ARBA" id="ARBA00023054"/>
    </source>
</evidence>
<dbReference type="STRING" id="90262.A0A1X2I6P7"/>
<dbReference type="OrthoDB" id="283815at2759"/>
<feature type="compositionally biased region" description="Polar residues" evidence="14">
    <location>
        <begin position="427"/>
        <end position="441"/>
    </location>
</feature>
<keyword evidence="16" id="KW-1185">Reference proteome</keyword>
<dbReference type="EMBL" id="MCGE01000024">
    <property type="protein sequence ID" value="ORZ10525.1"/>
    <property type="molecule type" value="Genomic_DNA"/>
</dbReference>
<evidence type="ECO:0000256" key="3">
    <source>
        <dbReference type="ARBA" id="ARBA00004657"/>
    </source>
</evidence>
<evidence type="ECO:0000256" key="10">
    <source>
        <dbReference type="ARBA" id="ARBA00023212"/>
    </source>
</evidence>
<dbReference type="Pfam" id="PF05502">
    <property type="entry name" value="Dynactin_p62"/>
    <property type="match status" value="2"/>
</dbReference>
<evidence type="ECO:0000256" key="6">
    <source>
        <dbReference type="ARBA" id="ARBA00022553"/>
    </source>
</evidence>
<proteinExistence type="inferred from homology"/>
<evidence type="ECO:0000256" key="4">
    <source>
        <dbReference type="ARBA" id="ARBA00022490"/>
    </source>
</evidence>
<keyword evidence="9" id="KW-0175">Coiled coil</keyword>
<keyword evidence="6" id="KW-0597">Phosphoprotein</keyword>
<keyword evidence="7" id="KW-0832">Ubl conjugation</keyword>
<accession>A0A1X2I6P7</accession>
<comment type="caution">
    <text evidence="15">The sequence shown here is derived from an EMBL/GenBank/DDBJ whole genome shotgun (WGS) entry which is preliminary data.</text>
</comment>
<gene>
    <name evidence="15" type="ORF">BCR42DRAFT_462429</name>
</gene>
<evidence type="ECO:0000256" key="1">
    <source>
        <dbReference type="ARBA" id="ARBA00004300"/>
    </source>
</evidence>
<name>A0A1X2I6P7_9FUNG</name>